<name>A0A7S4CZH5_9EUGL</name>
<evidence type="ECO:0000313" key="2">
    <source>
        <dbReference type="EMBL" id="CAE0811276.1"/>
    </source>
</evidence>
<protein>
    <submittedName>
        <fullName evidence="2">Uncharacterized protein</fullName>
    </submittedName>
</protein>
<feature type="compositionally biased region" description="Low complexity" evidence="1">
    <location>
        <begin position="92"/>
        <end position="107"/>
    </location>
</feature>
<reference evidence="2" key="1">
    <citation type="submission" date="2021-01" db="EMBL/GenBank/DDBJ databases">
        <authorList>
            <person name="Corre E."/>
            <person name="Pelletier E."/>
            <person name="Niang G."/>
            <person name="Scheremetjew M."/>
            <person name="Finn R."/>
            <person name="Kale V."/>
            <person name="Holt S."/>
            <person name="Cochrane G."/>
            <person name="Meng A."/>
            <person name="Brown T."/>
            <person name="Cohen L."/>
        </authorList>
    </citation>
    <scope>NUCLEOTIDE SEQUENCE</scope>
    <source>
        <strain evidence="2">CCMP1594</strain>
    </source>
</reference>
<dbReference type="AlphaFoldDB" id="A0A7S4CZH5"/>
<gene>
    <name evidence="2" type="ORF">EGYM00163_LOCUS22424</name>
</gene>
<evidence type="ECO:0000256" key="1">
    <source>
        <dbReference type="SAM" id="MobiDB-lite"/>
    </source>
</evidence>
<sequence length="192" mass="20928">MAAVGAVHVEGLDDIRSLDSFSDADDWDMASCSSFEVLSALDLEDYRAECAEQCTVVSPPAVAREASAMSLMTGAQRTTRKQRRANRKKTTSQQEAQAWQQQQSSGAPAGRTRNAPVAELTGAQQEPLGNADLDLVDELLEDVRKEMKDHVKPVPLAPADFFIMQRLMFGGPAAGPGRILPRGQHKVRRSVH</sequence>
<accession>A0A7S4CZH5</accession>
<proteinExistence type="predicted"/>
<organism evidence="2">
    <name type="scientific">Eutreptiella gymnastica</name>
    <dbReference type="NCBI Taxonomy" id="73025"/>
    <lineage>
        <taxon>Eukaryota</taxon>
        <taxon>Discoba</taxon>
        <taxon>Euglenozoa</taxon>
        <taxon>Euglenida</taxon>
        <taxon>Spirocuta</taxon>
        <taxon>Euglenophyceae</taxon>
        <taxon>Eutreptiales</taxon>
        <taxon>Eutreptiaceae</taxon>
        <taxon>Eutreptiella</taxon>
    </lineage>
</organism>
<feature type="region of interest" description="Disordered" evidence="1">
    <location>
        <begin position="69"/>
        <end position="113"/>
    </location>
</feature>
<feature type="compositionally biased region" description="Basic residues" evidence="1">
    <location>
        <begin position="78"/>
        <end position="90"/>
    </location>
</feature>
<dbReference type="EMBL" id="HBJA01063474">
    <property type="protein sequence ID" value="CAE0811276.1"/>
    <property type="molecule type" value="Transcribed_RNA"/>
</dbReference>